<dbReference type="GO" id="GO:0005524">
    <property type="term" value="F:ATP binding"/>
    <property type="evidence" value="ECO:0007669"/>
    <property type="project" value="UniProtKB-KW"/>
</dbReference>
<evidence type="ECO:0000259" key="5">
    <source>
        <dbReference type="PROSITE" id="PS50893"/>
    </source>
</evidence>
<keyword evidence="2" id="KW-0813">Transport</keyword>
<proteinExistence type="inferred from homology"/>
<dbReference type="Pfam" id="PF00005">
    <property type="entry name" value="ABC_tran"/>
    <property type="match status" value="1"/>
</dbReference>
<dbReference type="PROSITE" id="PS50893">
    <property type="entry name" value="ABC_TRANSPORTER_2"/>
    <property type="match status" value="1"/>
</dbReference>
<dbReference type="InterPro" id="IPR027417">
    <property type="entry name" value="P-loop_NTPase"/>
</dbReference>
<evidence type="ECO:0000313" key="6">
    <source>
        <dbReference type="EMBL" id="QND79889.1"/>
    </source>
</evidence>
<dbReference type="CDD" id="cd10147">
    <property type="entry name" value="Wzt_C-like"/>
    <property type="match status" value="1"/>
</dbReference>
<feature type="domain" description="ABC transporter" evidence="5">
    <location>
        <begin position="24"/>
        <end position="246"/>
    </location>
</feature>
<evidence type="ECO:0000256" key="1">
    <source>
        <dbReference type="ARBA" id="ARBA00005417"/>
    </source>
</evidence>
<dbReference type="PROSITE" id="PS00211">
    <property type="entry name" value="ABC_TRANSPORTER_1"/>
    <property type="match status" value="1"/>
</dbReference>
<dbReference type="InterPro" id="IPR050683">
    <property type="entry name" value="Bact_Polysacc_Export_ATP-bd"/>
</dbReference>
<keyword evidence="3" id="KW-0547">Nucleotide-binding</keyword>
<dbReference type="InterPro" id="IPR003439">
    <property type="entry name" value="ABC_transporter-like_ATP-bd"/>
</dbReference>
<evidence type="ECO:0000256" key="4">
    <source>
        <dbReference type="ARBA" id="ARBA00022840"/>
    </source>
</evidence>
<organism evidence="6 7">
    <name type="scientific">Pseudoxanthomonas mexicana</name>
    <dbReference type="NCBI Taxonomy" id="128785"/>
    <lineage>
        <taxon>Bacteria</taxon>
        <taxon>Pseudomonadati</taxon>
        <taxon>Pseudomonadota</taxon>
        <taxon>Gammaproteobacteria</taxon>
        <taxon>Lysobacterales</taxon>
        <taxon>Lysobacteraceae</taxon>
        <taxon>Pseudoxanthomonas</taxon>
    </lineage>
</organism>
<protein>
    <submittedName>
        <fullName evidence="6">ABC transporter ATP-binding protein</fullName>
    </submittedName>
</protein>
<gene>
    <name evidence="6" type="ORF">H4W19_16435</name>
</gene>
<dbReference type="PANTHER" id="PTHR46743:SF2">
    <property type="entry name" value="TEICHOIC ACIDS EXPORT ATP-BINDING PROTEIN TAGH"/>
    <property type="match status" value="1"/>
</dbReference>
<reference evidence="6 7" key="1">
    <citation type="submission" date="2020-08" db="EMBL/GenBank/DDBJ databases">
        <title>Streptomycin resistant and MDR strain, P. mexicana.</title>
        <authorList>
            <person name="Ganesh-kumar S."/>
            <person name="Zhe T."/>
            <person name="Yu Z."/>
            <person name="Min Y."/>
        </authorList>
    </citation>
    <scope>NUCLEOTIDE SEQUENCE [LARGE SCALE GENOMIC DNA]</scope>
    <source>
        <strain evidence="6 7">GTZY</strain>
    </source>
</reference>
<dbReference type="InterPro" id="IPR029439">
    <property type="entry name" value="Wzt_C"/>
</dbReference>
<keyword evidence="4 6" id="KW-0067">ATP-binding</keyword>
<name>A0ABX6RAE5_PSEMX</name>
<dbReference type="InterPro" id="IPR015860">
    <property type="entry name" value="ABC_transpr_TagH-like"/>
</dbReference>
<comment type="similarity">
    <text evidence="1">Belongs to the ABC transporter superfamily.</text>
</comment>
<dbReference type="Gene3D" id="3.40.50.300">
    <property type="entry name" value="P-loop containing nucleotide triphosphate hydrolases"/>
    <property type="match status" value="1"/>
</dbReference>
<evidence type="ECO:0000256" key="2">
    <source>
        <dbReference type="ARBA" id="ARBA00022448"/>
    </source>
</evidence>
<sequence length="417" mass="45538">MKSILDVVNIGKSYAKTPAPGALFRSLLLNRPMPDADAFWAVRGVSFSLGRGESVGIIGRNGSGKSTLLQLICGVMPPSEGAVHHHGRIASLLELGAGFDPDFTGRENVFLNAALLGLSRTETEARFDEIAAFAEIGRFLDEPVKTYSSGMFVRLAFAVASHVEPDILIVDEALAVGDARFSAKCIKRIRHLREKGCTLLFVSHDVGIVRTLCDRAIWLDSGRMAAMGDVFTVTSRYMEFLFDDDETSLPEAAELRRPDEAVKALERAQAPISHWGSHVGLVRDWRFFASGRSGAGVAEYGDAVRIEVDFELPKAFDPASLAVSISVKDLKGTDLFVVSTADENKGLFSSRSGEATVIFDFVNRLTEGKYLLVIALEDRSIEAIQYFEYIEGAHYFSVSSAVRRFGIFNVPSVVAVK</sequence>
<dbReference type="Pfam" id="PF14524">
    <property type="entry name" value="Wzt_C"/>
    <property type="match status" value="1"/>
</dbReference>
<dbReference type="CDD" id="cd03220">
    <property type="entry name" value="ABC_KpsT_Wzt"/>
    <property type="match status" value="1"/>
</dbReference>
<keyword evidence="7" id="KW-1185">Reference proteome</keyword>
<dbReference type="Proteomes" id="UP000515506">
    <property type="component" value="Chromosome"/>
</dbReference>
<dbReference type="InterPro" id="IPR017871">
    <property type="entry name" value="ABC_transporter-like_CS"/>
</dbReference>
<evidence type="ECO:0000256" key="3">
    <source>
        <dbReference type="ARBA" id="ARBA00022741"/>
    </source>
</evidence>
<dbReference type="RefSeq" id="WP_185895190.1">
    <property type="nucleotide sequence ID" value="NZ_CP060028.1"/>
</dbReference>
<dbReference type="PANTHER" id="PTHR46743">
    <property type="entry name" value="TEICHOIC ACIDS EXPORT ATP-BINDING PROTEIN TAGH"/>
    <property type="match status" value="1"/>
</dbReference>
<evidence type="ECO:0000313" key="7">
    <source>
        <dbReference type="Proteomes" id="UP000515506"/>
    </source>
</evidence>
<dbReference type="InterPro" id="IPR003593">
    <property type="entry name" value="AAA+_ATPase"/>
</dbReference>
<accession>A0ABX6RAE5</accession>
<dbReference type="SUPFAM" id="SSF52540">
    <property type="entry name" value="P-loop containing nucleoside triphosphate hydrolases"/>
    <property type="match status" value="1"/>
</dbReference>
<dbReference type="EMBL" id="CP060028">
    <property type="protein sequence ID" value="QND79889.1"/>
    <property type="molecule type" value="Genomic_DNA"/>
</dbReference>
<dbReference type="Gene3D" id="2.70.50.60">
    <property type="entry name" value="abc- transporter (atp binding component) like domain"/>
    <property type="match status" value="1"/>
</dbReference>
<dbReference type="SMART" id="SM00382">
    <property type="entry name" value="AAA"/>
    <property type="match status" value="1"/>
</dbReference>